<comment type="function">
    <text evidence="11">Binds directly to 23S rRNA. Probably involved in E site tRNA release.</text>
</comment>
<dbReference type="InterPro" id="IPR023669">
    <property type="entry name" value="Ribosomal_uL1_arc"/>
</dbReference>
<evidence type="ECO:0000256" key="4">
    <source>
        <dbReference type="ARBA" id="ARBA00022555"/>
    </source>
</evidence>
<keyword evidence="5 11" id="KW-0699">rRNA-binding</keyword>
<keyword evidence="4 11" id="KW-0820">tRNA-binding</keyword>
<comment type="function">
    <text evidence="10">Probably involved in E site tRNA release. Binds directly to 23S rRNA.</text>
</comment>
<dbReference type="GO" id="GO:0015934">
    <property type="term" value="C:large ribosomal subunit"/>
    <property type="evidence" value="ECO:0007669"/>
    <property type="project" value="InterPro"/>
</dbReference>
<keyword evidence="14" id="KW-1185">Reference proteome</keyword>
<evidence type="ECO:0000256" key="11">
    <source>
        <dbReference type="HAMAP-Rule" id="MF_01318"/>
    </source>
</evidence>
<keyword evidence="7 11" id="KW-0694">RNA-binding</keyword>
<dbReference type="Gene3D" id="3.30.190.20">
    <property type="match status" value="1"/>
</dbReference>
<dbReference type="Pfam" id="PF00687">
    <property type="entry name" value="Ribosomal_L1"/>
    <property type="match status" value="1"/>
</dbReference>
<protein>
    <recommendedName>
        <fullName evidence="11">Large ribosomal subunit protein uL1</fullName>
    </recommendedName>
</protein>
<keyword evidence="9 11" id="KW-0687">Ribonucleoprotein</keyword>
<dbReference type="GO" id="GO:0006417">
    <property type="term" value="P:regulation of translation"/>
    <property type="evidence" value="ECO:0007669"/>
    <property type="project" value="UniProtKB-KW"/>
</dbReference>
<dbReference type="PROSITE" id="PS01199">
    <property type="entry name" value="RIBOSOMAL_L1"/>
    <property type="match status" value="1"/>
</dbReference>
<evidence type="ECO:0000313" key="13">
    <source>
        <dbReference type="EMBL" id="BDB97235.1"/>
    </source>
</evidence>
<name>A0AAQ4CN54_9CREN</name>
<dbReference type="FunFam" id="3.40.50.790:FF:000005">
    <property type="entry name" value="50S ribosomal protein L1"/>
    <property type="match status" value="1"/>
</dbReference>
<dbReference type="AlphaFoldDB" id="A0AAQ4CN54"/>
<keyword evidence="8 11" id="KW-0689">Ribosomal protein</keyword>
<sequence>MPIVDRDKLESSLKLALSPENNPKRNFIQSVELIVTFKDVDMKKGELKLREIVVLPKPPEKVKKVLVVPSFQQLEYAKKAEPNVILTKEELQKLQGNKRAVKKLASQNDWFLISPESMALAGRILGPALGPRGKFPIPLPNTPDITEYILRFKRSTIVKTKDQPQTQVFIGTENQQISDLTENALAVLNTIEGKVNLSKIRNIYVKTTMGKVIKVK</sequence>
<keyword evidence="6 11" id="KW-0810">Translation regulation</keyword>
<dbReference type="InterPro" id="IPR023673">
    <property type="entry name" value="Ribosomal_uL1_CS"/>
</dbReference>
<evidence type="ECO:0000313" key="14">
    <source>
        <dbReference type="Proteomes" id="UP001319921"/>
    </source>
</evidence>
<dbReference type="GO" id="GO:0000049">
    <property type="term" value="F:tRNA binding"/>
    <property type="evidence" value="ECO:0007669"/>
    <property type="project" value="UniProtKB-KW"/>
</dbReference>
<dbReference type="NCBIfam" id="NF003244">
    <property type="entry name" value="PRK04203.1"/>
    <property type="match status" value="1"/>
</dbReference>
<dbReference type="InterPro" id="IPR002143">
    <property type="entry name" value="Ribosomal_uL1"/>
</dbReference>
<comment type="function">
    <text evidence="11">Protein L1 is also a translational repressor protein, it controls the translation of its operon by binding to its mRNA.</text>
</comment>
<dbReference type="InterPro" id="IPR023674">
    <property type="entry name" value="Ribosomal_uL1-like"/>
</dbReference>
<evidence type="ECO:0000256" key="3">
    <source>
        <dbReference type="ARBA" id="ARBA00022491"/>
    </source>
</evidence>
<dbReference type="HAMAP" id="MF_01318_A">
    <property type="entry name" value="Ribosomal_uL1_A"/>
    <property type="match status" value="1"/>
</dbReference>
<dbReference type="CDD" id="cd00403">
    <property type="entry name" value="Ribosomal_L1"/>
    <property type="match status" value="1"/>
</dbReference>
<reference evidence="13 14" key="1">
    <citation type="journal article" date="2022" name="Microbiol. Resour. Announc.">
        <title>Complete Genome Sequence of the Hyperthermophilic and Acidophilic Archaeon Saccharolobus caldissimus Strain HS-3T.</title>
        <authorList>
            <person name="Sakai H.D."/>
            <person name="Kurosawa N."/>
        </authorList>
    </citation>
    <scope>NUCLEOTIDE SEQUENCE [LARGE SCALE GENOMIC DNA]</scope>
    <source>
        <strain evidence="13 14">JCM32116</strain>
    </source>
</reference>
<evidence type="ECO:0000256" key="12">
    <source>
        <dbReference type="RuleBase" id="RU000659"/>
    </source>
</evidence>
<proteinExistence type="inferred from homology"/>
<dbReference type="Proteomes" id="UP001319921">
    <property type="component" value="Chromosome"/>
</dbReference>
<dbReference type="GO" id="GO:0006412">
    <property type="term" value="P:translation"/>
    <property type="evidence" value="ECO:0007669"/>
    <property type="project" value="UniProtKB-UniRule"/>
</dbReference>
<dbReference type="InterPro" id="IPR028364">
    <property type="entry name" value="Ribosomal_uL1/biogenesis"/>
</dbReference>
<comment type="similarity">
    <text evidence="1 11 12">Belongs to the universal ribosomal protein uL1 family.</text>
</comment>
<dbReference type="RefSeq" id="WP_229571253.1">
    <property type="nucleotide sequence ID" value="NZ_AP025226.1"/>
</dbReference>
<evidence type="ECO:0000256" key="9">
    <source>
        <dbReference type="ARBA" id="ARBA00023274"/>
    </source>
</evidence>
<organism evidence="13 14">
    <name type="scientific">Saccharolobus caldissimus</name>
    <dbReference type="NCBI Taxonomy" id="1702097"/>
    <lineage>
        <taxon>Archaea</taxon>
        <taxon>Thermoproteota</taxon>
        <taxon>Thermoprotei</taxon>
        <taxon>Sulfolobales</taxon>
        <taxon>Sulfolobaceae</taxon>
        <taxon>Saccharolobus</taxon>
    </lineage>
</organism>
<evidence type="ECO:0000256" key="5">
    <source>
        <dbReference type="ARBA" id="ARBA00022730"/>
    </source>
</evidence>
<dbReference type="GO" id="GO:0003735">
    <property type="term" value="F:structural constituent of ribosome"/>
    <property type="evidence" value="ECO:0007669"/>
    <property type="project" value="InterPro"/>
</dbReference>
<dbReference type="PIRSF" id="PIRSF002155">
    <property type="entry name" value="Ribosomal_L1"/>
    <property type="match status" value="1"/>
</dbReference>
<dbReference type="SUPFAM" id="SSF56808">
    <property type="entry name" value="Ribosomal protein L1"/>
    <property type="match status" value="1"/>
</dbReference>
<dbReference type="KEGG" id="scas:SACC_02520"/>
<dbReference type="PANTHER" id="PTHR36427">
    <property type="entry name" value="54S RIBOSOMAL PROTEIN L1, MITOCHONDRIAL"/>
    <property type="match status" value="1"/>
</dbReference>
<gene>
    <name evidence="11" type="primary">rpl1</name>
    <name evidence="13" type="ORF">SACC_02520</name>
</gene>
<dbReference type="GO" id="GO:0019843">
    <property type="term" value="F:rRNA binding"/>
    <property type="evidence" value="ECO:0007669"/>
    <property type="project" value="UniProtKB-UniRule"/>
</dbReference>
<evidence type="ECO:0000256" key="8">
    <source>
        <dbReference type="ARBA" id="ARBA00022980"/>
    </source>
</evidence>
<accession>A0AAQ4CN54</accession>
<evidence type="ECO:0000256" key="7">
    <source>
        <dbReference type="ARBA" id="ARBA00022884"/>
    </source>
</evidence>
<dbReference type="PANTHER" id="PTHR36427:SF3">
    <property type="entry name" value="LARGE RIBOSOMAL SUBUNIT PROTEIN UL1M"/>
    <property type="match status" value="1"/>
</dbReference>
<keyword evidence="3 11" id="KW-0678">Repressor</keyword>
<dbReference type="InterPro" id="IPR016095">
    <property type="entry name" value="Ribosomal_uL1_3-a/b-sand"/>
</dbReference>
<evidence type="ECO:0000256" key="10">
    <source>
        <dbReference type="ARBA" id="ARBA00045545"/>
    </source>
</evidence>
<dbReference type="GeneID" id="68864977"/>
<evidence type="ECO:0000256" key="1">
    <source>
        <dbReference type="ARBA" id="ARBA00010531"/>
    </source>
</evidence>
<evidence type="ECO:0000256" key="2">
    <source>
        <dbReference type="ARBA" id="ARBA00011838"/>
    </source>
</evidence>
<dbReference type="EMBL" id="AP025226">
    <property type="protein sequence ID" value="BDB97235.1"/>
    <property type="molecule type" value="Genomic_DNA"/>
</dbReference>
<evidence type="ECO:0000256" key="6">
    <source>
        <dbReference type="ARBA" id="ARBA00022845"/>
    </source>
</evidence>
<dbReference type="Gene3D" id="3.40.50.790">
    <property type="match status" value="1"/>
</dbReference>
<comment type="subunit">
    <text evidence="2 11">Part of the 50S ribosomal subunit.</text>
</comment>